<protein>
    <submittedName>
        <fullName evidence="1">Uncharacterized protein</fullName>
    </submittedName>
</protein>
<evidence type="ECO:0000313" key="2">
    <source>
        <dbReference type="Proteomes" id="UP000233551"/>
    </source>
</evidence>
<feature type="non-terminal residue" evidence="1">
    <location>
        <position position="1"/>
    </location>
</feature>
<keyword evidence="2" id="KW-1185">Reference proteome</keyword>
<comment type="caution">
    <text evidence="1">The sequence shown here is derived from an EMBL/GenBank/DDBJ whole genome shotgun (WGS) entry which is preliminary data.</text>
</comment>
<evidence type="ECO:0000313" key="1">
    <source>
        <dbReference type="EMBL" id="PKI45939.1"/>
    </source>
</evidence>
<name>A0A2I0IPN2_PUNGR</name>
<accession>A0A2I0IPN2</accession>
<proteinExistence type="predicted"/>
<reference evidence="1 2" key="1">
    <citation type="submission" date="2017-11" db="EMBL/GenBank/DDBJ databases">
        <title>De-novo sequencing of pomegranate (Punica granatum L.) genome.</title>
        <authorList>
            <person name="Akparov Z."/>
            <person name="Amiraslanov A."/>
            <person name="Hajiyeva S."/>
            <person name="Abbasov M."/>
            <person name="Kaur K."/>
            <person name="Hamwieh A."/>
            <person name="Solovyev V."/>
            <person name="Salamov A."/>
            <person name="Braich B."/>
            <person name="Kosarev P."/>
            <person name="Mahmoud A."/>
            <person name="Hajiyev E."/>
            <person name="Babayeva S."/>
            <person name="Izzatullayeva V."/>
            <person name="Mammadov A."/>
            <person name="Mammadov A."/>
            <person name="Sharifova S."/>
            <person name="Ojaghi J."/>
            <person name="Eynullazada K."/>
            <person name="Bayramov B."/>
            <person name="Abdulazimova A."/>
            <person name="Shahmuradov I."/>
        </authorList>
    </citation>
    <scope>NUCLEOTIDE SEQUENCE [LARGE SCALE GENOMIC DNA]</scope>
    <source>
        <strain evidence="2">cv. AG2017</strain>
        <tissue evidence="1">Leaf</tissue>
    </source>
</reference>
<gene>
    <name evidence="1" type="ORF">CRG98_033738</name>
</gene>
<dbReference type="EMBL" id="PGOL01002685">
    <property type="protein sequence ID" value="PKI45939.1"/>
    <property type="molecule type" value="Genomic_DNA"/>
</dbReference>
<organism evidence="1 2">
    <name type="scientific">Punica granatum</name>
    <name type="common">Pomegranate</name>
    <dbReference type="NCBI Taxonomy" id="22663"/>
    <lineage>
        <taxon>Eukaryota</taxon>
        <taxon>Viridiplantae</taxon>
        <taxon>Streptophyta</taxon>
        <taxon>Embryophyta</taxon>
        <taxon>Tracheophyta</taxon>
        <taxon>Spermatophyta</taxon>
        <taxon>Magnoliopsida</taxon>
        <taxon>eudicotyledons</taxon>
        <taxon>Gunneridae</taxon>
        <taxon>Pentapetalae</taxon>
        <taxon>rosids</taxon>
        <taxon>malvids</taxon>
        <taxon>Myrtales</taxon>
        <taxon>Lythraceae</taxon>
        <taxon>Punica</taxon>
    </lineage>
</organism>
<sequence length="59" mass="6073">AEGGGVVIDAQIAEVPPEVGVIHRALRLHVRIPLIAGHRRIVSPAAAELDEKSAVGGGF</sequence>
<dbReference type="Proteomes" id="UP000233551">
    <property type="component" value="Unassembled WGS sequence"/>
</dbReference>
<dbReference type="AlphaFoldDB" id="A0A2I0IPN2"/>